<evidence type="ECO:0000259" key="4">
    <source>
        <dbReference type="PROSITE" id="PS50303"/>
    </source>
</evidence>
<dbReference type="AlphaFoldDB" id="A0A1B6Q9B5"/>
<feature type="repeat" description="Pumilio" evidence="3">
    <location>
        <begin position="432"/>
        <end position="467"/>
    </location>
</feature>
<dbReference type="CDD" id="cd07920">
    <property type="entry name" value="Pumilio"/>
    <property type="match status" value="1"/>
</dbReference>
<dbReference type="InterPro" id="IPR033133">
    <property type="entry name" value="PUM-HD"/>
</dbReference>
<proteinExistence type="predicted"/>
<dbReference type="OMA" id="EFATHKY"/>
<dbReference type="PROSITE" id="PS50302">
    <property type="entry name" value="PUM"/>
    <property type="match status" value="8"/>
</dbReference>
<feature type="repeat" description="Pumilio" evidence="3">
    <location>
        <begin position="383"/>
        <end position="418"/>
    </location>
</feature>
<dbReference type="InterPro" id="IPR011989">
    <property type="entry name" value="ARM-like"/>
</dbReference>
<dbReference type="Proteomes" id="UP000000768">
    <property type="component" value="Chromosome 2"/>
</dbReference>
<evidence type="ECO:0000313" key="5">
    <source>
        <dbReference type="EMBL" id="KXG34496.1"/>
    </source>
</evidence>
<feature type="repeat" description="Pumilio" evidence="3">
    <location>
        <begin position="202"/>
        <end position="237"/>
    </location>
</feature>
<feature type="repeat" description="Pumilio" evidence="3">
    <location>
        <begin position="310"/>
        <end position="346"/>
    </location>
</feature>
<dbReference type="STRING" id="4558.A0A1B6Q9B5"/>
<dbReference type="eggNOG" id="KOG1488">
    <property type="taxonomic scope" value="Eukaryota"/>
</dbReference>
<feature type="repeat" description="Pumilio" evidence="3">
    <location>
        <begin position="347"/>
        <end position="382"/>
    </location>
</feature>
<evidence type="ECO:0000256" key="1">
    <source>
        <dbReference type="ARBA" id="ARBA00022737"/>
    </source>
</evidence>
<feature type="domain" description="PUM-HD" evidence="4">
    <location>
        <begin position="143"/>
        <end position="493"/>
    </location>
</feature>
<name>A0A1B6Q9B5_SORBI</name>
<dbReference type="InterPro" id="IPR016024">
    <property type="entry name" value="ARM-type_fold"/>
</dbReference>
<evidence type="ECO:0000256" key="3">
    <source>
        <dbReference type="PROSITE-ProRule" id="PRU00317"/>
    </source>
</evidence>
<dbReference type="OrthoDB" id="668540at2759"/>
<dbReference type="GO" id="GO:0010608">
    <property type="term" value="P:post-transcriptional regulation of gene expression"/>
    <property type="evidence" value="ECO:0000318"/>
    <property type="project" value="GO_Central"/>
</dbReference>
<organism evidence="5 6">
    <name type="scientific">Sorghum bicolor</name>
    <name type="common">Sorghum</name>
    <name type="synonym">Sorghum vulgare</name>
    <dbReference type="NCBI Taxonomy" id="4558"/>
    <lineage>
        <taxon>Eukaryota</taxon>
        <taxon>Viridiplantae</taxon>
        <taxon>Streptophyta</taxon>
        <taxon>Embryophyta</taxon>
        <taxon>Tracheophyta</taxon>
        <taxon>Spermatophyta</taxon>
        <taxon>Magnoliopsida</taxon>
        <taxon>Liliopsida</taxon>
        <taxon>Poales</taxon>
        <taxon>Poaceae</taxon>
        <taxon>PACMAD clade</taxon>
        <taxon>Panicoideae</taxon>
        <taxon>Andropogonodae</taxon>
        <taxon>Andropogoneae</taxon>
        <taxon>Sorghinae</taxon>
        <taxon>Sorghum</taxon>
    </lineage>
</organism>
<gene>
    <name evidence="5" type="ORF">SORBI_3002G049800</name>
</gene>
<dbReference type="GO" id="GO:0006417">
    <property type="term" value="P:regulation of translation"/>
    <property type="evidence" value="ECO:0007669"/>
    <property type="project" value="UniProtKB-KW"/>
</dbReference>
<dbReference type="GO" id="GO:0003729">
    <property type="term" value="F:mRNA binding"/>
    <property type="evidence" value="ECO:0000318"/>
    <property type="project" value="GO_Central"/>
</dbReference>
<keyword evidence="6" id="KW-1185">Reference proteome</keyword>
<accession>A0A1B6Q9B5</accession>
<keyword evidence="1" id="KW-0677">Repeat</keyword>
<keyword evidence="2" id="KW-0810">Translation regulation</keyword>
<dbReference type="GO" id="GO:0005737">
    <property type="term" value="C:cytoplasm"/>
    <property type="evidence" value="ECO:0000318"/>
    <property type="project" value="GO_Central"/>
</dbReference>
<dbReference type="Gramene" id="KXG34496">
    <property type="protein sequence ID" value="KXG34496"/>
    <property type="gene ID" value="SORBI_3002G049800"/>
</dbReference>
<reference evidence="6" key="2">
    <citation type="journal article" date="2018" name="Plant J.">
        <title>The Sorghum bicolor reference genome: improved assembly, gene annotations, a transcriptome atlas, and signatures of genome organization.</title>
        <authorList>
            <person name="McCormick R.F."/>
            <person name="Truong S.K."/>
            <person name="Sreedasyam A."/>
            <person name="Jenkins J."/>
            <person name="Shu S."/>
            <person name="Sims D."/>
            <person name="Kennedy M."/>
            <person name="Amirebrahimi M."/>
            <person name="Weers B.D."/>
            <person name="McKinley B."/>
            <person name="Mattison A."/>
            <person name="Morishige D.T."/>
            <person name="Grimwood J."/>
            <person name="Schmutz J."/>
            <person name="Mullet J.E."/>
        </authorList>
    </citation>
    <scope>NUCLEOTIDE SEQUENCE [LARGE SCALE GENOMIC DNA]</scope>
    <source>
        <strain evidence="6">cv. BTx623</strain>
    </source>
</reference>
<dbReference type="EMBL" id="CM000761">
    <property type="protein sequence ID" value="KXG34496.1"/>
    <property type="molecule type" value="Genomic_DNA"/>
</dbReference>
<dbReference type="PANTHER" id="PTHR12537">
    <property type="entry name" value="RNA BINDING PROTEIN PUMILIO-RELATED"/>
    <property type="match status" value="1"/>
</dbReference>
<protein>
    <recommendedName>
        <fullName evidence="4">PUM-HD domain-containing protein</fullName>
    </recommendedName>
</protein>
<feature type="repeat" description="Pumilio" evidence="3">
    <location>
        <begin position="166"/>
        <end position="201"/>
    </location>
</feature>
<dbReference type="SMR" id="A0A1B6Q9B5"/>
<dbReference type="Pfam" id="PF00806">
    <property type="entry name" value="PUF"/>
    <property type="match status" value="8"/>
</dbReference>
<feature type="repeat" description="Pumilio" evidence="3">
    <location>
        <begin position="238"/>
        <end position="273"/>
    </location>
</feature>
<dbReference type="Gene3D" id="1.25.10.10">
    <property type="entry name" value="Leucine-rich Repeat Variant"/>
    <property type="match status" value="1"/>
</dbReference>
<dbReference type="InterPro" id="IPR001313">
    <property type="entry name" value="Pumilio_RNA-bd_rpt"/>
</dbReference>
<dbReference type="PROSITE" id="PS50303">
    <property type="entry name" value="PUM_HD"/>
    <property type="match status" value="1"/>
</dbReference>
<dbReference type="SMART" id="SM00025">
    <property type="entry name" value="Pumilio"/>
    <property type="match status" value="8"/>
</dbReference>
<evidence type="ECO:0000313" key="6">
    <source>
        <dbReference type="Proteomes" id="UP000000768"/>
    </source>
</evidence>
<feature type="repeat" description="Pumilio" evidence="3">
    <location>
        <begin position="274"/>
        <end position="309"/>
    </location>
</feature>
<dbReference type="PANTHER" id="PTHR12537:SF127">
    <property type="entry name" value="PUMILIO HOMOLOG 3"/>
    <property type="match status" value="1"/>
</dbReference>
<evidence type="ECO:0000256" key="2">
    <source>
        <dbReference type="ARBA" id="ARBA00022845"/>
    </source>
</evidence>
<dbReference type="InterPro" id="IPR033712">
    <property type="entry name" value="Pumilio_RNA-bd"/>
</dbReference>
<reference evidence="5 6" key="1">
    <citation type="journal article" date="2009" name="Nature">
        <title>The Sorghum bicolor genome and the diversification of grasses.</title>
        <authorList>
            <person name="Paterson A.H."/>
            <person name="Bowers J.E."/>
            <person name="Bruggmann R."/>
            <person name="Dubchak I."/>
            <person name="Grimwood J."/>
            <person name="Gundlach H."/>
            <person name="Haberer G."/>
            <person name="Hellsten U."/>
            <person name="Mitros T."/>
            <person name="Poliakov A."/>
            <person name="Schmutz J."/>
            <person name="Spannagl M."/>
            <person name="Tang H."/>
            <person name="Wang X."/>
            <person name="Wicker T."/>
            <person name="Bharti A.K."/>
            <person name="Chapman J."/>
            <person name="Feltus F.A."/>
            <person name="Gowik U."/>
            <person name="Grigoriev I.V."/>
            <person name="Lyons E."/>
            <person name="Maher C.A."/>
            <person name="Martis M."/>
            <person name="Narechania A."/>
            <person name="Otillar R.P."/>
            <person name="Penning B.W."/>
            <person name="Salamov A.A."/>
            <person name="Wang Y."/>
            <person name="Zhang L."/>
            <person name="Carpita N.C."/>
            <person name="Freeling M."/>
            <person name="Gingle A.R."/>
            <person name="Hash C.T."/>
            <person name="Keller B."/>
            <person name="Klein P."/>
            <person name="Kresovich S."/>
            <person name="McCann M.C."/>
            <person name="Ming R."/>
            <person name="Peterson D.G."/>
            <person name="Mehboob-ur-Rahman"/>
            <person name="Ware D."/>
            <person name="Westhoff P."/>
            <person name="Mayer K.F."/>
            <person name="Messing J."/>
            <person name="Rokhsar D.S."/>
        </authorList>
    </citation>
    <scope>NUCLEOTIDE SEQUENCE [LARGE SCALE GENOMIC DNA]</scope>
    <source>
        <strain evidence="6">cv. BTx623</strain>
    </source>
</reference>
<sequence>MGAQDIGLNAHGQMLPAGNLVLVPPAPAPVSGGQVSGAPGNVEQDLEEDALLSQDAMKRYEHLIWVQVAYFRLCLDPAVATSGRLLQQAMQNLKNLCACDALVAHYENNPAEAADTTVIRQQSTHSAGSSQVQQHHRAKQFNNMVSSVEQMETVAPVMSPTLRLMDIKGKVAASCADRNGSRFVQQAIEVATPEEIVMVYKETMPCVRTLAVDMFGNHAIQKILEHGPKSCKREVISNLIGHMLPLSLDKYSCRVIQKAFDVGEHDQKLVMAKELSSKVLKCVRDQFANHVIQKCIECLPPKDIHFILQSFCSRAKALSTHPYGCHVIQKVLTRCKDQEIYHALTSEIMENINKLSADKFGNYVVQQLLEHGGHAMRSTMVRQFAGRVVTMSYHKFASNVVEKCLTFGSQEDRRLIADEIVVGAGGGGGGHQHFDHLVDMMINPYANFVIQKMVVTTEEQQVELLLEVASSNATRLARYPHGRHVMDAMEKFLSAAKGGVHADIAPRCSR</sequence>
<dbReference type="SUPFAM" id="SSF48371">
    <property type="entry name" value="ARM repeat"/>
    <property type="match status" value="1"/>
</dbReference>
<dbReference type="InParanoid" id="A0A1B6Q9B5"/>